<dbReference type="AlphaFoldDB" id="A0A9K3Q465"/>
<comment type="caution">
    <text evidence="2">The sequence shown here is derived from an EMBL/GenBank/DDBJ whole genome shotgun (WGS) entry which is preliminary data.</text>
</comment>
<feature type="signal peptide" evidence="1">
    <location>
        <begin position="1"/>
        <end position="24"/>
    </location>
</feature>
<evidence type="ECO:0000313" key="2">
    <source>
        <dbReference type="EMBL" id="KAG7370528.1"/>
    </source>
</evidence>
<evidence type="ECO:0000313" key="3">
    <source>
        <dbReference type="Proteomes" id="UP000693970"/>
    </source>
</evidence>
<reference evidence="2" key="2">
    <citation type="submission" date="2021-04" db="EMBL/GenBank/DDBJ databases">
        <authorList>
            <person name="Podell S."/>
        </authorList>
    </citation>
    <scope>NUCLEOTIDE SEQUENCE</scope>
    <source>
        <strain evidence="2">Hildebrandi</strain>
    </source>
</reference>
<reference evidence="2" key="1">
    <citation type="journal article" date="2021" name="Sci. Rep.">
        <title>Diploid genomic architecture of Nitzschia inconspicua, an elite biomass production diatom.</title>
        <authorList>
            <person name="Oliver A."/>
            <person name="Podell S."/>
            <person name="Pinowska A."/>
            <person name="Traller J.C."/>
            <person name="Smith S.R."/>
            <person name="McClure R."/>
            <person name="Beliaev A."/>
            <person name="Bohutskyi P."/>
            <person name="Hill E.A."/>
            <person name="Rabines A."/>
            <person name="Zheng H."/>
            <person name="Allen L.Z."/>
            <person name="Kuo A."/>
            <person name="Grigoriev I.V."/>
            <person name="Allen A.E."/>
            <person name="Hazlebeck D."/>
            <person name="Allen E.E."/>
        </authorList>
    </citation>
    <scope>NUCLEOTIDE SEQUENCE</scope>
    <source>
        <strain evidence="2">Hildebrandi</strain>
    </source>
</reference>
<proteinExistence type="predicted"/>
<keyword evidence="1" id="KW-0732">Signal</keyword>
<name>A0A9K3Q465_9STRA</name>
<accession>A0A9K3Q465</accession>
<dbReference type="OrthoDB" id="196778at2759"/>
<keyword evidence="3" id="KW-1185">Reference proteome</keyword>
<organism evidence="2 3">
    <name type="scientific">Nitzschia inconspicua</name>
    <dbReference type="NCBI Taxonomy" id="303405"/>
    <lineage>
        <taxon>Eukaryota</taxon>
        <taxon>Sar</taxon>
        <taxon>Stramenopiles</taxon>
        <taxon>Ochrophyta</taxon>
        <taxon>Bacillariophyta</taxon>
        <taxon>Bacillariophyceae</taxon>
        <taxon>Bacillariophycidae</taxon>
        <taxon>Bacillariales</taxon>
        <taxon>Bacillariaceae</taxon>
        <taxon>Nitzschia</taxon>
    </lineage>
</organism>
<evidence type="ECO:0000256" key="1">
    <source>
        <dbReference type="SAM" id="SignalP"/>
    </source>
</evidence>
<sequence>MKFLVACINAAVTVFFLSTHLVTALDGYGPLPSEVSPGDEICVYGFVMDEWCIVDTGGTLLDMPSVTTLLNPEMHSFHCLLDVGVCNGSPYHILTPPGDGETMYGTGWQLSSNDMVIESGRAVGSKSAGCTTCADTGTQARGFRASVSGTVVTTDPPVLDVQSVSPLIGDAVGCTNSNEGGGGGGGESIVIMTNTPTDPVITNLPTDIPSARPSTPTTSTTLPPTLSTIFQSDVSTLLPVEEPTDPPVVSTDPPAGASLATGFQALTVFLCGMVAAIGM</sequence>
<dbReference type="Proteomes" id="UP000693970">
    <property type="component" value="Unassembled WGS sequence"/>
</dbReference>
<dbReference type="EMBL" id="JAGRRH010000004">
    <property type="protein sequence ID" value="KAG7370528.1"/>
    <property type="molecule type" value="Genomic_DNA"/>
</dbReference>
<gene>
    <name evidence="2" type="ORF">IV203_019098</name>
</gene>
<feature type="chain" id="PRO_5039935608" evidence="1">
    <location>
        <begin position="25"/>
        <end position="279"/>
    </location>
</feature>
<protein>
    <submittedName>
        <fullName evidence="2">Uncharacterized protein</fullName>
    </submittedName>
</protein>